<evidence type="ECO:0000313" key="2">
    <source>
        <dbReference type="Proteomes" id="UP000266328"/>
    </source>
</evidence>
<dbReference type="EMBL" id="QXIS01000013">
    <property type="protein sequence ID" value="RIE06415.1"/>
    <property type="molecule type" value="Genomic_DNA"/>
</dbReference>
<evidence type="ECO:0000313" key="1">
    <source>
        <dbReference type="EMBL" id="RIE06415.1"/>
    </source>
</evidence>
<protein>
    <submittedName>
        <fullName evidence="1">Arsenical resistance operon transcriptional repressor ArsD</fullName>
    </submittedName>
</protein>
<dbReference type="Pfam" id="PF06953">
    <property type="entry name" value="ArsD"/>
    <property type="match status" value="1"/>
</dbReference>
<dbReference type="GO" id="GO:0003677">
    <property type="term" value="F:DNA binding"/>
    <property type="evidence" value="ECO:0007669"/>
    <property type="project" value="InterPro"/>
</dbReference>
<gene>
    <name evidence="1" type="primary">arsD</name>
    <name evidence="1" type="ORF">SMC7_02400</name>
</gene>
<dbReference type="GO" id="GO:0045892">
    <property type="term" value="P:negative regulation of DNA-templated transcription"/>
    <property type="evidence" value="ECO:0007669"/>
    <property type="project" value="InterPro"/>
</dbReference>
<reference evidence="1 2" key="1">
    <citation type="submission" date="2018-09" db="EMBL/GenBank/DDBJ databases">
        <title>Discovery and Ecogenomic Context for Candidatus Cryosericales, a Global Caldiserica Order Active in Thawing Permafrost.</title>
        <authorList>
            <person name="Martinez M.A."/>
            <person name="Woodcroft B.J."/>
            <person name="Ignacio Espinoza J.C."/>
            <person name="Zayed A."/>
            <person name="Singleton C.M."/>
            <person name="Boyd J."/>
            <person name="Li Y.-F."/>
            <person name="Purvine S."/>
            <person name="Maughan H."/>
            <person name="Hodgkins S.B."/>
            <person name="Anderson D."/>
            <person name="Sederholm M."/>
            <person name="Temperton B."/>
            <person name="Saleska S.R."/>
            <person name="Tyson G.W."/>
            <person name="Rich V.I."/>
        </authorList>
    </citation>
    <scope>NUCLEOTIDE SEQUENCE [LARGE SCALE GENOMIC DNA]</scope>
    <source>
        <strain evidence="1 2">SMC7</strain>
    </source>
</reference>
<comment type="caution">
    <text evidence="1">The sequence shown here is derived from an EMBL/GenBank/DDBJ whole genome shotgun (WGS) entry which is preliminary data.</text>
</comment>
<dbReference type="GO" id="GO:0046685">
    <property type="term" value="P:response to arsenic-containing substance"/>
    <property type="evidence" value="ECO:0007669"/>
    <property type="project" value="InterPro"/>
</dbReference>
<dbReference type="RefSeq" id="WP_119088787.1">
    <property type="nucleotide sequence ID" value="NZ_QXIS01000013.1"/>
</dbReference>
<dbReference type="Proteomes" id="UP000266328">
    <property type="component" value="Unassembled WGS sequence"/>
</dbReference>
<accession>A0A398CUW2</accession>
<name>A0A398CUW2_9BACT</name>
<dbReference type="Gene3D" id="3.40.30.10">
    <property type="entry name" value="Glutaredoxin"/>
    <property type="match status" value="1"/>
</dbReference>
<dbReference type="AlphaFoldDB" id="A0A398CUW2"/>
<dbReference type="NCBIfam" id="NF033727">
    <property type="entry name" value="chaperon_ArsD"/>
    <property type="match status" value="1"/>
</dbReference>
<sequence length="106" mass="12170">MKIEFYEPAMCCTTGLCGPSVDERLVRLNEDLRRLQAEEPGITVERYAINQRPFKFRDNADVYKLVTANGKKILPVTTVDGKVVKTRNYPSYDEMRAELDRGTHES</sequence>
<organism evidence="1 2">
    <name type="scientific">Candidatus Cryosericum terrychapinii</name>
    <dbReference type="NCBI Taxonomy" id="2290919"/>
    <lineage>
        <taxon>Bacteria</taxon>
        <taxon>Pseudomonadati</taxon>
        <taxon>Caldisericota/Cryosericota group</taxon>
        <taxon>Candidatus Cryosericota</taxon>
        <taxon>Candidatus Cryosericia</taxon>
        <taxon>Candidatus Cryosericales</taxon>
        <taxon>Candidatus Cryosericaceae</taxon>
        <taxon>Candidatus Cryosericum</taxon>
    </lineage>
</organism>
<proteinExistence type="predicted"/>
<keyword evidence="2" id="KW-1185">Reference proteome</keyword>
<dbReference type="InterPro" id="IPR010712">
    <property type="entry name" value="Arsenical-R_ArsD"/>
</dbReference>
<dbReference type="OrthoDB" id="9801358at2"/>